<feature type="transmembrane region" description="Helical" evidence="1">
    <location>
        <begin position="23"/>
        <end position="40"/>
    </location>
</feature>
<evidence type="ECO:0000313" key="2">
    <source>
        <dbReference type="EMBL" id="WLV24620.1"/>
    </source>
</evidence>
<keyword evidence="3" id="KW-1185">Reference proteome</keyword>
<protein>
    <submittedName>
        <fullName evidence="2">DUF805 domain-containing protein</fullName>
    </submittedName>
</protein>
<feature type="transmembrane region" description="Helical" evidence="1">
    <location>
        <begin position="77"/>
        <end position="96"/>
    </location>
</feature>
<gene>
    <name evidence="2" type="ORF">QR721_13415</name>
</gene>
<dbReference type="Pfam" id="PF05656">
    <property type="entry name" value="DUF805"/>
    <property type="match status" value="1"/>
</dbReference>
<organism evidence="2 3">
    <name type="scientific">Aciduricibacillus chroicocephali</name>
    <dbReference type="NCBI Taxonomy" id="3054939"/>
    <lineage>
        <taxon>Bacteria</taxon>
        <taxon>Bacillati</taxon>
        <taxon>Bacillota</taxon>
        <taxon>Bacilli</taxon>
        <taxon>Bacillales</taxon>
        <taxon>Bacillaceae</taxon>
        <taxon>Aciduricibacillus</taxon>
    </lineage>
</organism>
<reference evidence="2" key="1">
    <citation type="submission" date="2023-06" db="EMBL/GenBank/DDBJ databases">
        <title>A Treasure from Seagulls: Isolation and Description of Aciduricobacillus qingdaonensis gen. nov., sp. nov., a Rare Obligately Uric Acid-utilizing Member in the Family Bacillaceae.</title>
        <authorList>
            <person name="Liu W."/>
            <person name="Wang B."/>
        </authorList>
    </citation>
    <scope>NUCLEOTIDE SEQUENCE</scope>
    <source>
        <strain evidence="2">44XB</strain>
    </source>
</reference>
<dbReference type="PANTHER" id="PTHR34980">
    <property type="entry name" value="INNER MEMBRANE PROTEIN-RELATED-RELATED"/>
    <property type="match status" value="1"/>
</dbReference>
<feature type="transmembrane region" description="Helical" evidence="1">
    <location>
        <begin position="46"/>
        <end position="65"/>
    </location>
</feature>
<keyword evidence="1" id="KW-0812">Transmembrane</keyword>
<keyword evidence="1" id="KW-1133">Transmembrane helix</keyword>
<dbReference type="PANTHER" id="PTHR34980:SF2">
    <property type="entry name" value="INNER MEMBRANE PROTEIN YHAH-RELATED"/>
    <property type="match status" value="1"/>
</dbReference>
<keyword evidence="1" id="KW-0472">Membrane</keyword>
<evidence type="ECO:0000313" key="3">
    <source>
        <dbReference type="Proteomes" id="UP001180087"/>
    </source>
</evidence>
<dbReference type="InterPro" id="IPR008523">
    <property type="entry name" value="DUF805"/>
</dbReference>
<accession>A0ABY9KVK5</accession>
<dbReference type="Proteomes" id="UP001180087">
    <property type="component" value="Chromosome"/>
</dbReference>
<sequence length="122" mass="14093">MKWYIKAIKNFADFQGRARRKEYWMFVLFNYIFTLIIGFSNEIITLPAAIGYVYVFGMIVPNLAVSVRRLHDTNRSGWWVLINIIPLVGPIILTVFQCLDSTPGTNKYGPNPKIETDLYEAI</sequence>
<dbReference type="RefSeq" id="WP_348027833.1">
    <property type="nucleotide sequence ID" value="NZ_CP129113.1"/>
</dbReference>
<proteinExistence type="predicted"/>
<dbReference type="EMBL" id="CP129113">
    <property type="protein sequence ID" value="WLV24620.1"/>
    <property type="molecule type" value="Genomic_DNA"/>
</dbReference>
<evidence type="ECO:0000256" key="1">
    <source>
        <dbReference type="SAM" id="Phobius"/>
    </source>
</evidence>
<name>A0ABY9KVK5_9BACI</name>